<sequence>MFPIPQQNYSTRKGVRPLNTAIDNRENLQGVKGVHLDILSGQSYPLGATVYANGVNFCIFSKNCTAIELLLFDTPDAHEPTQVIPFNPKHNKTFYYWHIFVPGIQTGQIYGYRVYGLYEPELGYRFDPEKVLLDPYAKAIVNTENYSRAAASVPGDNCAQALKGVVVDKRGYDWEGDKPLELPYAQTIIYELHVGGFTRNPNSGVAQEKRGTYAGLIEKIPYLKDLGITAVELLPIHQFDEQDAVPPRSNYWGYSTISFFAPHREYSSNRDAIGPINEFRDMVKAFHKAGIEVILDVVYNHTAEGNEEGPTLSFRGLDNSMYYILEKDNPAYYSNYSGCGNTIKANHEISGQLIIDSLRYWVSEMHVDGFRFDLASILSRDKEGNPIEDAPILWIIKSDPVLAGAKLIVEAWDAGGLYQVGSLAGDRFGEWNGQFRDDVRRFVKGDEGQVEKLAYRIMGSPDIYPHPDREVHCSINFVTCHDGFTLQDLVCYNEKQNEANGEENRDGSEYNFSWNCGIEGPTDDLYIQALRLQQIKNLWVILLLSQGTPMMLMGDEVCRTQLGNNNAYCQDNPLGWFDWSDVGKNPDVLRFVKSLIRFKKELHLFQLDDILEMNVESNSPYVIWHGVKMGKPDLHDSSRTISFSLYHPQKGEHLHIMLNSYWEPLNFQLPPLFKVGERWHRLVDTALAVPNDISRLKVAPPITGRYYHLSARSAVVLIAMVGKTGTPEHRI</sequence>
<dbReference type="AlphaFoldDB" id="A0A7Z9BX16"/>
<dbReference type="InterPro" id="IPR048650">
    <property type="entry name" value="ISOA1-3-like_C"/>
</dbReference>
<dbReference type="InterPro" id="IPR011837">
    <property type="entry name" value="Glycogen_debranch_GlgX"/>
</dbReference>
<dbReference type="SUPFAM" id="SSF81296">
    <property type="entry name" value="E set domains"/>
    <property type="match status" value="1"/>
</dbReference>
<evidence type="ECO:0000256" key="1">
    <source>
        <dbReference type="ARBA" id="ARBA00008061"/>
    </source>
</evidence>
<dbReference type="EMBL" id="CZCS02000193">
    <property type="protein sequence ID" value="VXD20740.1"/>
    <property type="molecule type" value="Genomic_DNA"/>
</dbReference>
<protein>
    <submittedName>
        <fullName evidence="6">Isoamylase 1, chloroplastic</fullName>
        <ecNumber evidence="6">3.2.1.68</ecNumber>
    </submittedName>
</protein>
<dbReference type="InterPro" id="IPR044505">
    <property type="entry name" value="GlgX_Isoamylase_N_E_set"/>
</dbReference>
<dbReference type="Gene3D" id="3.20.20.80">
    <property type="entry name" value="Glycosidases"/>
    <property type="match status" value="1"/>
</dbReference>
<dbReference type="InterPro" id="IPR004193">
    <property type="entry name" value="Glyco_hydro_13_N"/>
</dbReference>
<dbReference type="Pfam" id="PF02922">
    <property type="entry name" value="CBM_48"/>
    <property type="match status" value="1"/>
</dbReference>
<evidence type="ECO:0000313" key="7">
    <source>
        <dbReference type="Proteomes" id="UP000182190"/>
    </source>
</evidence>
<comment type="caution">
    <text evidence="6">The sequence shown here is derived from an EMBL/GenBank/DDBJ whole genome shotgun (WGS) entry which is preliminary data.</text>
</comment>
<proteinExistence type="inferred from homology"/>
<dbReference type="Pfam" id="PF21156">
    <property type="entry name" value="ISOA1-3_C"/>
    <property type="match status" value="1"/>
</dbReference>
<comment type="similarity">
    <text evidence="1">Belongs to the glycosyl hydrolase 13 family.</text>
</comment>
<dbReference type="PANTHER" id="PTHR43002">
    <property type="entry name" value="GLYCOGEN DEBRANCHING ENZYME"/>
    <property type="match status" value="1"/>
</dbReference>
<dbReference type="GO" id="GO:0019156">
    <property type="term" value="F:isoamylase activity"/>
    <property type="evidence" value="ECO:0007669"/>
    <property type="project" value="UniProtKB-EC"/>
</dbReference>
<dbReference type="Pfam" id="PF00128">
    <property type="entry name" value="Alpha-amylase"/>
    <property type="match status" value="1"/>
</dbReference>
<dbReference type="EC" id="3.2.1.68" evidence="6"/>
<dbReference type="SUPFAM" id="SSF51445">
    <property type="entry name" value="(Trans)glycosidases"/>
    <property type="match status" value="1"/>
</dbReference>
<dbReference type="Gene3D" id="2.60.40.1180">
    <property type="entry name" value="Golgi alpha-mannosidase II"/>
    <property type="match status" value="1"/>
</dbReference>
<gene>
    <name evidence="6" type="primary">ISA</name>
    <name evidence="6" type="ORF">PL9631_520123</name>
</gene>
<dbReference type="SMART" id="SM00642">
    <property type="entry name" value="Aamy"/>
    <property type="match status" value="1"/>
</dbReference>
<dbReference type="CDD" id="cd11326">
    <property type="entry name" value="AmyAc_Glg_debranch"/>
    <property type="match status" value="1"/>
</dbReference>
<dbReference type="GO" id="GO:0005980">
    <property type="term" value="P:glycogen catabolic process"/>
    <property type="evidence" value="ECO:0007669"/>
    <property type="project" value="InterPro"/>
</dbReference>
<keyword evidence="2 6" id="KW-0378">Hydrolase</keyword>
<dbReference type="InterPro" id="IPR013780">
    <property type="entry name" value="Glyco_hydro_b"/>
</dbReference>
<evidence type="ECO:0000256" key="2">
    <source>
        <dbReference type="ARBA" id="ARBA00022801"/>
    </source>
</evidence>
<evidence type="ECO:0000259" key="5">
    <source>
        <dbReference type="SMART" id="SM00642"/>
    </source>
</evidence>
<dbReference type="CDD" id="cd02856">
    <property type="entry name" value="E_set_GDE_Isoamylase_N"/>
    <property type="match status" value="1"/>
</dbReference>
<feature type="domain" description="Glycosyl hydrolase family 13 catalytic" evidence="5">
    <location>
        <begin position="191"/>
        <end position="599"/>
    </location>
</feature>
<dbReference type="InterPro" id="IPR006047">
    <property type="entry name" value="GH13_cat_dom"/>
</dbReference>
<keyword evidence="4 6" id="KW-0326">Glycosidase</keyword>
<accession>A0A7Z9BX16</accession>
<dbReference type="GO" id="GO:0004135">
    <property type="term" value="F:amylo-alpha-1,6-glucosidase activity"/>
    <property type="evidence" value="ECO:0007669"/>
    <property type="project" value="InterPro"/>
</dbReference>
<evidence type="ECO:0000256" key="3">
    <source>
        <dbReference type="ARBA" id="ARBA00022946"/>
    </source>
</evidence>
<keyword evidence="7" id="KW-1185">Reference proteome</keyword>
<reference evidence="6" key="1">
    <citation type="submission" date="2019-10" db="EMBL/GenBank/DDBJ databases">
        <authorList>
            <consortium name="Genoscope - CEA"/>
            <person name="William W."/>
        </authorList>
    </citation>
    <scope>NUCLEOTIDE SEQUENCE [LARGE SCALE GENOMIC DNA]</scope>
    <source>
        <strain evidence="6">BBR_PRJEB10994</strain>
    </source>
</reference>
<dbReference type="InterPro" id="IPR017853">
    <property type="entry name" value="GH"/>
</dbReference>
<keyword evidence="3" id="KW-0809">Transit peptide</keyword>
<name>A0A7Z9BX16_9CYAN</name>
<dbReference type="InterPro" id="IPR014756">
    <property type="entry name" value="Ig_E-set"/>
</dbReference>
<dbReference type="InterPro" id="IPR013783">
    <property type="entry name" value="Ig-like_fold"/>
</dbReference>
<dbReference type="SUPFAM" id="SSF51011">
    <property type="entry name" value="Glycosyl hydrolase domain"/>
    <property type="match status" value="1"/>
</dbReference>
<organism evidence="6 7">
    <name type="scientific">Planktothrix paucivesiculata PCC 9631</name>
    <dbReference type="NCBI Taxonomy" id="671071"/>
    <lineage>
        <taxon>Bacteria</taxon>
        <taxon>Bacillati</taxon>
        <taxon>Cyanobacteriota</taxon>
        <taxon>Cyanophyceae</taxon>
        <taxon>Oscillatoriophycideae</taxon>
        <taxon>Oscillatoriales</taxon>
        <taxon>Microcoleaceae</taxon>
        <taxon>Planktothrix</taxon>
    </lineage>
</organism>
<evidence type="ECO:0000313" key="6">
    <source>
        <dbReference type="EMBL" id="VXD20740.1"/>
    </source>
</evidence>
<evidence type="ECO:0000256" key="4">
    <source>
        <dbReference type="ARBA" id="ARBA00023295"/>
    </source>
</evidence>
<dbReference type="NCBIfam" id="TIGR02100">
    <property type="entry name" value="glgX_debranch"/>
    <property type="match status" value="1"/>
</dbReference>
<dbReference type="Gene3D" id="2.60.40.10">
    <property type="entry name" value="Immunoglobulins"/>
    <property type="match status" value="1"/>
</dbReference>
<dbReference type="Proteomes" id="UP000182190">
    <property type="component" value="Unassembled WGS sequence"/>
</dbReference>